<dbReference type="AlphaFoldDB" id="A0A9D4JN56"/>
<dbReference type="EMBL" id="JAIWYP010000005">
    <property type="protein sequence ID" value="KAH3816529.1"/>
    <property type="molecule type" value="Genomic_DNA"/>
</dbReference>
<evidence type="ECO:0000313" key="2">
    <source>
        <dbReference type="Proteomes" id="UP000828390"/>
    </source>
</evidence>
<proteinExistence type="predicted"/>
<gene>
    <name evidence="1" type="ORF">DPMN_118046</name>
</gene>
<organism evidence="1 2">
    <name type="scientific">Dreissena polymorpha</name>
    <name type="common">Zebra mussel</name>
    <name type="synonym">Mytilus polymorpha</name>
    <dbReference type="NCBI Taxonomy" id="45954"/>
    <lineage>
        <taxon>Eukaryota</taxon>
        <taxon>Metazoa</taxon>
        <taxon>Spiralia</taxon>
        <taxon>Lophotrochozoa</taxon>
        <taxon>Mollusca</taxon>
        <taxon>Bivalvia</taxon>
        <taxon>Autobranchia</taxon>
        <taxon>Heteroconchia</taxon>
        <taxon>Euheterodonta</taxon>
        <taxon>Imparidentia</taxon>
        <taxon>Neoheterodontei</taxon>
        <taxon>Myida</taxon>
        <taxon>Dreissenoidea</taxon>
        <taxon>Dreissenidae</taxon>
        <taxon>Dreissena</taxon>
    </lineage>
</organism>
<protein>
    <submittedName>
        <fullName evidence="1">Uncharacterized protein</fullName>
    </submittedName>
</protein>
<keyword evidence="2" id="KW-1185">Reference proteome</keyword>
<sequence>MLARFFLYSSVVENYELHQKPTSSWLGLNSVRHTVSLSNGLLSSAPDDRFLRKCLYQC</sequence>
<reference evidence="1" key="2">
    <citation type="submission" date="2020-11" db="EMBL/GenBank/DDBJ databases">
        <authorList>
            <person name="McCartney M.A."/>
            <person name="Auch B."/>
            <person name="Kono T."/>
            <person name="Mallez S."/>
            <person name="Becker A."/>
            <person name="Gohl D.M."/>
            <person name="Silverstein K.A.T."/>
            <person name="Koren S."/>
            <person name="Bechman K.B."/>
            <person name="Herman A."/>
            <person name="Abrahante J.E."/>
            <person name="Garbe J."/>
        </authorList>
    </citation>
    <scope>NUCLEOTIDE SEQUENCE</scope>
    <source>
        <strain evidence="1">Duluth1</strain>
        <tissue evidence="1">Whole animal</tissue>
    </source>
</reference>
<reference evidence="1" key="1">
    <citation type="journal article" date="2019" name="bioRxiv">
        <title>The Genome of the Zebra Mussel, Dreissena polymorpha: A Resource for Invasive Species Research.</title>
        <authorList>
            <person name="McCartney M.A."/>
            <person name="Auch B."/>
            <person name="Kono T."/>
            <person name="Mallez S."/>
            <person name="Zhang Y."/>
            <person name="Obille A."/>
            <person name="Becker A."/>
            <person name="Abrahante J.E."/>
            <person name="Garbe J."/>
            <person name="Badalamenti J.P."/>
            <person name="Herman A."/>
            <person name="Mangelson H."/>
            <person name="Liachko I."/>
            <person name="Sullivan S."/>
            <person name="Sone E.D."/>
            <person name="Koren S."/>
            <person name="Silverstein K.A.T."/>
            <person name="Beckman K.B."/>
            <person name="Gohl D.M."/>
        </authorList>
    </citation>
    <scope>NUCLEOTIDE SEQUENCE</scope>
    <source>
        <strain evidence="1">Duluth1</strain>
        <tissue evidence="1">Whole animal</tissue>
    </source>
</reference>
<comment type="caution">
    <text evidence="1">The sequence shown here is derived from an EMBL/GenBank/DDBJ whole genome shotgun (WGS) entry which is preliminary data.</text>
</comment>
<dbReference type="Proteomes" id="UP000828390">
    <property type="component" value="Unassembled WGS sequence"/>
</dbReference>
<evidence type="ECO:0000313" key="1">
    <source>
        <dbReference type="EMBL" id="KAH3816529.1"/>
    </source>
</evidence>
<name>A0A9D4JN56_DREPO</name>
<accession>A0A9D4JN56</accession>